<proteinExistence type="predicted"/>
<protein>
    <submittedName>
        <fullName evidence="1">WGS project CBMI000000000 data, contig CS3069_c003499</fullName>
    </submittedName>
</protein>
<reference evidence="1" key="1">
    <citation type="submission" date="2013-05" db="EMBL/GenBank/DDBJ databases">
        <title>Draft genome sequences of six wheat associated Fusarium spp. isolates.</title>
        <authorList>
            <person name="Moolhuijzen P.M."/>
            <person name="Manners J.M."/>
            <person name="Wilcox S."/>
            <person name="Bellgard M.I."/>
            <person name="Gardiner D.M."/>
        </authorList>
    </citation>
    <scope>NUCLEOTIDE SEQUENCE</scope>
    <source>
        <strain evidence="1">CS3069</strain>
    </source>
</reference>
<sequence length="250" mass="28607">MRCDMRPVISSGITVYTDPFADTLSCTCFNEHLDRPWLQCDDHGCCMKTAKMKWCPDIHTCNEVIELHRYVQARPRRRNVWKTSTSSIWSLPPTQDEPESWAPVLDATDFLFPMGMPHMESISPHLNGAVGNLLHVGRLIVALEAKMAKLLDDIQIRRQMHNAFHGAQCERVLNDWECRARGPIEAGEAMLAQMDKTLAAQRELFNASWLLVQEILRDHEDKSALVNDLTVKKLRVVRDSAENRGYWHGS</sequence>
<dbReference type="EMBL" id="CBMI010003497">
    <property type="protein sequence ID" value="CEG05287.1"/>
    <property type="molecule type" value="Genomic_DNA"/>
</dbReference>
<dbReference type="AlphaFoldDB" id="A0A090MJW0"/>
<accession>A0A090MJW0</accession>
<gene>
    <name evidence="1" type="ORF">BN850_0105800</name>
</gene>
<name>A0A090MJW0_9HYPO</name>
<evidence type="ECO:0000313" key="1">
    <source>
        <dbReference type="EMBL" id="CEG05287.1"/>
    </source>
</evidence>
<organism evidence="1">
    <name type="scientific">Fusarium clavum</name>
    <dbReference type="NCBI Taxonomy" id="2594811"/>
    <lineage>
        <taxon>Eukaryota</taxon>
        <taxon>Fungi</taxon>
        <taxon>Dikarya</taxon>
        <taxon>Ascomycota</taxon>
        <taxon>Pezizomycotina</taxon>
        <taxon>Sordariomycetes</taxon>
        <taxon>Hypocreomycetidae</taxon>
        <taxon>Hypocreales</taxon>
        <taxon>Nectriaceae</taxon>
        <taxon>Fusarium</taxon>
        <taxon>Fusarium incarnatum-equiseti species complex</taxon>
    </lineage>
</organism>
<comment type="caution">
    <text evidence="1">The sequence shown here is derived from an EMBL/GenBank/DDBJ whole genome shotgun (WGS) entry which is preliminary data.</text>
</comment>